<name>A0A6C0JB76_9ZZZZ</name>
<accession>A0A6C0JB76</accession>
<dbReference type="EMBL" id="MN740353">
    <property type="protein sequence ID" value="QHU02080.1"/>
    <property type="molecule type" value="Genomic_DNA"/>
</dbReference>
<sequence length="148" mass="16902">MADRTISVNFDVVIVDGGANIHGKEKAYTNNKGVKLSMPTIKQITPKVIIDNYVKNAYCDEYHIFEKPKISYIRGNKFSFTSKFKPHKKILDLEDISANIISYIDFDDDGNYPISYNNHSFLVMGSIKPKLEIVLRQGNNDLVKSTFY</sequence>
<evidence type="ECO:0000313" key="1">
    <source>
        <dbReference type="EMBL" id="QHU02080.1"/>
    </source>
</evidence>
<organism evidence="1">
    <name type="scientific">viral metagenome</name>
    <dbReference type="NCBI Taxonomy" id="1070528"/>
    <lineage>
        <taxon>unclassified sequences</taxon>
        <taxon>metagenomes</taxon>
        <taxon>organismal metagenomes</taxon>
    </lineage>
</organism>
<reference evidence="1" key="1">
    <citation type="journal article" date="2020" name="Nature">
        <title>Giant virus diversity and host interactions through global metagenomics.</title>
        <authorList>
            <person name="Schulz F."/>
            <person name="Roux S."/>
            <person name="Paez-Espino D."/>
            <person name="Jungbluth S."/>
            <person name="Walsh D.A."/>
            <person name="Denef V.J."/>
            <person name="McMahon K.D."/>
            <person name="Konstantinidis K.T."/>
            <person name="Eloe-Fadrosh E.A."/>
            <person name="Kyrpides N.C."/>
            <person name="Woyke T."/>
        </authorList>
    </citation>
    <scope>NUCLEOTIDE SEQUENCE</scope>
    <source>
        <strain evidence="1">GVMAG-M-3300025880-56</strain>
    </source>
</reference>
<proteinExistence type="predicted"/>
<protein>
    <submittedName>
        <fullName evidence="1">Uncharacterized protein</fullName>
    </submittedName>
</protein>
<dbReference type="AlphaFoldDB" id="A0A6C0JB76"/>